<feature type="domain" description="Transcription factor CBF/NF-Y/archaeal histone" evidence="7">
    <location>
        <begin position="3"/>
        <end position="65"/>
    </location>
</feature>
<dbReference type="SUPFAM" id="SSF47113">
    <property type="entry name" value="Histone-fold"/>
    <property type="match status" value="1"/>
</dbReference>
<protein>
    <submittedName>
        <fullName evidence="8">Histone-like transcription factor (CBF/NF-Y) and archaeal histone</fullName>
    </submittedName>
</protein>
<dbReference type="Proteomes" id="UP000245577">
    <property type="component" value="Unassembled WGS sequence"/>
</dbReference>
<dbReference type="NCBIfam" id="NF043032">
    <property type="entry name" value="archaea_histone"/>
    <property type="match status" value="1"/>
</dbReference>
<keyword evidence="5" id="KW-0963">Cytoplasm</keyword>
<comment type="caution">
    <text evidence="8">The sequence shown here is derived from an EMBL/GenBank/DDBJ whole genome shotgun (WGS) entry which is preliminary data.</text>
</comment>
<dbReference type="RefSeq" id="WP_116670336.1">
    <property type="nucleotide sequence ID" value="NZ_CALIUN010000003.1"/>
</dbReference>
<dbReference type="InterPro" id="IPR050004">
    <property type="entry name" value="HmfB-like"/>
</dbReference>
<evidence type="ECO:0000313" key="8">
    <source>
        <dbReference type="EMBL" id="PWB84793.1"/>
    </source>
</evidence>
<evidence type="ECO:0000313" key="9">
    <source>
        <dbReference type="Proteomes" id="UP000245577"/>
    </source>
</evidence>
<dbReference type="InterPro" id="IPR009072">
    <property type="entry name" value="Histone-fold"/>
</dbReference>
<dbReference type="PANTHER" id="PTHR47828">
    <property type="entry name" value="ARCHAEAL HISTONE A"/>
    <property type="match status" value="1"/>
</dbReference>
<dbReference type="GO" id="GO:0003677">
    <property type="term" value="F:DNA binding"/>
    <property type="evidence" value="ECO:0007669"/>
    <property type="project" value="UniProtKB-KW"/>
</dbReference>
<keyword evidence="6" id="KW-0238">DNA-binding</keyword>
<reference evidence="8 9" key="1">
    <citation type="submission" date="2017-03" db="EMBL/GenBank/DDBJ databases">
        <title>Genome sequence of Methanobrevibacter wosei.</title>
        <authorList>
            <person name="Poehlein A."/>
            <person name="Seedorf H."/>
            <person name="Daniel R."/>
        </authorList>
    </citation>
    <scope>NUCLEOTIDE SEQUENCE [LARGE SCALE GENOMIC DNA]</scope>
    <source>
        <strain evidence="8 9">DSM 11979</strain>
    </source>
</reference>
<comment type="subcellular location">
    <subcellularLocation>
        <location evidence="1">Chromosome</location>
    </subcellularLocation>
    <subcellularLocation>
        <location evidence="2">Cytoplasm</location>
    </subcellularLocation>
</comment>
<dbReference type="GO" id="GO:0005694">
    <property type="term" value="C:chromosome"/>
    <property type="evidence" value="ECO:0007669"/>
    <property type="project" value="UniProtKB-SubCell"/>
</dbReference>
<evidence type="ECO:0000256" key="3">
    <source>
        <dbReference type="ARBA" id="ARBA00008264"/>
    </source>
</evidence>
<dbReference type="AlphaFoldDB" id="A0A2U1S5H9"/>
<dbReference type="Pfam" id="PF00808">
    <property type="entry name" value="CBFD_NFYB_HMF"/>
    <property type="match status" value="1"/>
</dbReference>
<name>A0A2U1S5H9_9EURY</name>
<keyword evidence="9" id="KW-1185">Reference proteome</keyword>
<sequence>MVELPKAPIERIMKNAGAERISDDAKVELIEYLEQLIFDITVESNKKAKIAKRKTIKADDIKLAIKDL</sequence>
<dbReference type="Gene3D" id="1.10.20.10">
    <property type="entry name" value="Histone, subunit A"/>
    <property type="match status" value="1"/>
</dbReference>
<dbReference type="GO" id="GO:0046982">
    <property type="term" value="F:protein heterodimerization activity"/>
    <property type="evidence" value="ECO:0007669"/>
    <property type="project" value="InterPro"/>
</dbReference>
<evidence type="ECO:0000256" key="6">
    <source>
        <dbReference type="ARBA" id="ARBA00023125"/>
    </source>
</evidence>
<organism evidence="8 9">
    <name type="scientific">Methanobrevibacter woesei</name>
    <dbReference type="NCBI Taxonomy" id="190976"/>
    <lineage>
        <taxon>Archaea</taxon>
        <taxon>Methanobacteriati</taxon>
        <taxon>Methanobacteriota</taxon>
        <taxon>Methanomada group</taxon>
        <taxon>Methanobacteria</taxon>
        <taxon>Methanobacteriales</taxon>
        <taxon>Methanobacteriaceae</taxon>
        <taxon>Methanobrevibacter</taxon>
    </lineage>
</organism>
<evidence type="ECO:0000256" key="1">
    <source>
        <dbReference type="ARBA" id="ARBA00004286"/>
    </source>
</evidence>
<dbReference type="OrthoDB" id="7514at2157"/>
<evidence type="ECO:0000256" key="4">
    <source>
        <dbReference type="ARBA" id="ARBA00022454"/>
    </source>
</evidence>
<accession>A0A2U1S5H9</accession>
<evidence type="ECO:0000256" key="2">
    <source>
        <dbReference type="ARBA" id="ARBA00004496"/>
    </source>
</evidence>
<comment type="similarity">
    <text evidence="3">Belongs to the archaeal histone HMF family.</text>
</comment>
<evidence type="ECO:0000259" key="7">
    <source>
        <dbReference type="Pfam" id="PF00808"/>
    </source>
</evidence>
<dbReference type="GO" id="GO:0005737">
    <property type="term" value="C:cytoplasm"/>
    <property type="evidence" value="ECO:0007669"/>
    <property type="project" value="UniProtKB-SubCell"/>
</dbReference>
<dbReference type="InterPro" id="IPR003958">
    <property type="entry name" value="CBFA_NFYB_domain"/>
</dbReference>
<keyword evidence="4" id="KW-0158">Chromosome</keyword>
<dbReference type="InterPro" id="IPR050947">
    <property type="entry name" value="Archaeal_histone_HMF"/>
</dbReference>
<dbReference type="PANTHER" id="PTHR47828:SF1">
    <property type="entry name" value="ARCHAEAL HISTONE A"/>
    <property type="match status" value="1"/>
</dbReference>
<dbReference type="CDD" id="cd22909">
    <property type="entry name" value="HFD_archaea_histone-like"/>
    <property type="match status" value="1"/>
</dbReference>
<evidence type="ECO:0000256" key="5">
    <source>
        <dbReference type="ARBA" id="ARBA00022490"/>
    </source>
</evidence>
<dbReference type="EMBL" id="MZGU01000007">
    <property type="protein sequence ID" value="PWB84793.1"/>
    <property type="molecule type" value="Genomic_DNA"/>
</dbReference>
<proteinExistence type="inferred from homology"/>
<gene>
    <name evidence="8" type="ORF">MBBWO_15590</name>
</gene>